<keyword evidence="10" id="KW-1185">Reference proteome</keyword>
<comment type="similarity">
    <text evidence="2 8">Belongs to the CorA metal ion transporter (MIT) (TC 1.A.35) family.</text>
</comment>
<reference evidence="9" key="1">
    <citation type="submission" date="2013-04" db="EMBL/GenBank/DDBJ databases">
        <authorList>
            <person name="Harkins D.M."/>
            <person name="Durkin A.S."/>
            <person name="Selengut J.D."/>
            <person name="Sanka R."/>
            <person name="DePew J."/>
            <person name="Purushe J."/>
            <person name="Ahmed A."/>
            <person name="van der Linden H."/>
            <person name="Goris M.G.A."/>
            <person name="Hartskeerl R.A."/>
            <person name="Vinetz J.M."/>
            <person name="Sutton G.G."/>
            <person name="Nelson W.C."/>
            <person name="Fouts D.E."/>
        </authorList>
    </citation>
    <scope>NUCLEOTIDE SEQUENCE [LARGE SCALE GENOMIC DNA]</scope>
    <source>
        <strain evidence="9">BUT 6</strain>
    </source>
</reference>
<dbReference type="NCBIfam" id="TIGR00383">
    <property type="entry name" value="corA"/>
    <property type="match status" value="1"/>
</dbReference>
<dbReference type="CDD" id="cd12822">
    <property type="entry name" value="TmCorA-like"/>
    <property type="match status" value="1"/>
</dbReference>
<evidence type="ECO:0000256" key="5">
    <source>
        <dbReference type="ARBA" id="ARBA00022692"/>
    </source>
</evidence>
<dbReference type="GO" id="GO:0000287">
    <property type="term" value="F:magnesium ion binding"/>
    <property type="evidence" value="ECO:0007669"/>
    <property type="project" value="TreeGrafter"/>
</dbReference>
<evidence type="ECO:0000256" key="1">
    <source>
        <dbReference type="ARBA" id="ARBA00004651"/>
    </source>
</evidence>
<name>S3V4Y0_9LEPT</name>
<feature type="transmembrane region" description="Helical" evidence="8">
    <location>
        <begin position="279"/>
        <end position="298"/>
    </location>
</feature>
<evidence type="ECO:0000256" key="7">
    <source>
        <dbReference type="ARBA" id="ARBA00023136"/>
    </source>
</evidence>
<keyword evidence="5 8" id="KW-0812">Transmembrane</keyword>
<evidence type="ECO:0000256" key="3">
    <source>
        <dbReference type="ARBA" id="ARBA00022448"/>
    </source>
</evidence>
<evidence type="ECO:0000313" key="9">
    <source>
        <dbReference type="EMBL" id="EPG76483.1"/>
    </source>
</evidence>
<proteinExistence type="inferred from homology"/>
<dbReference type="Pfam" id="PF01544">
    <property type="entry name" value="CorA"/>
    <property type="match status" value="1"/>
</dbReference>
<dbReference type="PANTHER" id="PTHR46494">
    <property type="entry name" value="CORA FAMILY METAL ION TRANSPORTER (EUROFUNG)"/>
    <property type="match status" value="1"/>
</dbReference>
<dbReference type="GO" id="GO:0015095">
    <property type="term" value="F:magnesium ion transmembrane transporter activity"/>
    <property type="evidence" value="ECO:0007669"/>
    <property type="project" value="UniProtKB-UniRule"/>
</dbReference>
<keyword evidence="3 8" id="KW-0813">Transport</keyword>
<evidence type="ECO:0000256" key="2">
    <source>
        <dbReference type="ARBA" id="ARBA00009765"/>
    </source>
</evidence>
<dbReference type="Gene3D" id="3.30.460.20">
    <property type="entry name" value="CorA soluble domain-like"/>
    <property type="match status" value="1"/>
</dbReference>
<comment type="caution">
    <text evidence="9">The sequence shown here is derived from an EMBL/GenBank/DDBJ whole genome shotgun (WGS) entry which is preliminary data.</text>
</comment>
<dbReference type="STRING" id="1193011.LEP1GSC058_1311"/>
<dbReference type="Gene3D" id="1.20.58.340">
    <property type="entry name" value="Magnesium transport protein CorA, transmembrane region"/>
    <property type="match status" value="2"/>
</dbReference>
<dbReference type="GO" id="GO:0005886">
    <property type="term" value="C:plasma membrane"/>
    <property type="evidence" value="ECO:0007669"/>
    <property type="project" value="UniProtKB-SubCell"/>
</dbReference>
<dbReference type="GO" id="GO:0015087">
    <property type="term" value="F:cobalt ion transmembrane transporter activity"/>
    <property type="evidence" value="ECO:0007669"/>
    <property type="project" value="UniProtKB-UniRule"/>
</dbReference>
<sequence length="337" mass="39736">MMRILIFPPITRNGKFPSGSKASPLEIRKDQRQKFDLHKESKKAKIWIDFENPNEEDLYFLSQNCGFHPLAIEDCVNRNQRPKFEDYEDHAFIVLHNFSSPSGSKQLLARETHAFFNHNFIVTVHEHNENIIDNLWSRCCTEANLVAKGTDHFLYVLFDFLVDSNFPILDEVSEGITDLENQILTKEVQPDFVTDMLFLKRNLVRMRRVLSPQREVLNLIMRHENKFLTQRIRFYFRDVYDHLSRLVETIDMDRDLIGNSMDAYFSLLSQKTNEIIKKLTLVSMVFLPLTFLTGFFGMNFTDLPFSSNTMFWITIGTIGSIPASMMLYFRRKKWFNE</sequence>
<dbReference type="PANTHER" id="PTHR46494:SF1">
    <property type="entry name" value="CORA FAMILY METAL ION TRANSPORTER (EUROFUNG)"/>
    <property type="match status" value="1"/>
</dbReference>
<keyword evidence="8" id="KW-0460">Magnesium</keyword>
<evidence type="ECO:0000256" key="4">
    <source>
        <dbReference type="ARBA" id="ARBA00022475"/>
    </source>
</evidence>
<dbReference type="Proteomes" id="UP000014540">
    <property type="component" value="Unassembled WGS sequence"/>
</dbReference>
<dbReference type="InterPro" id="IPR002523">
    <property type="entry name" value="MgTranspt_CorA/ZnTranspt_ZntB"/>
</dbReference>
<dbReference type="InterPro" id="IPR004488">
    <property type="entry name" value="Mg/Co-transport_prot_CorA"/>
</dbReference>
<dbReference type="InterPro" id="IPR045863">
    <property type="entry name" value="CorA_TM1_TM2"/>
</dbReference>
<protein>
    <recommendedName>
        <fullName evidence="8">Magnesium transport protein CorA</fullName>
    </recommendedName>
</protein>
<dbReference type="InterPro" id="IPR045861">
    <property type="entry name" value="CorA_cytoplasmic_dom"/>
</dbReference>
<keyword evidence="8" id="KW-0406">Ion transport</keyword>
<dbReference type="SUPFAM" id="SSF143865">
    <property type="entry name" value="CorA soluble domain-like"/>
    <property type="match status" value="1"/>
</dbReference>
<keyword evidence="4 8" id="KW-1003">Cell membrane</keyword>
<keyword evidence="6 8" id="KW-1133">Transmembrane helix</keyword>
<evidence type="ECO:0000313" key="10">
    <source>
        <dbReference type="Proteomes" id="UP000014540"/>
    </source>
</evidence>
<dbReference type="OrthoDB" id="9803416at2"/>
<dbReference type="RefSeq" id="WP_016547753.1">
    <property type="nucleotide sequence ID" value="NZ_AKWZ02000001.1"/>
</dbReference>
<organism evidence="9 10">
    <name type="scientific">Leptospira fainei serovar Hurstbridge str. BUT 6</name>
    <dbReference type="NCBI Taxonomy" id="1193011"/>
    <lineage>
        <taxon>Bacteria</taxon>
        <taxon>Pseudomonadati</taxon>
        <taxon>Spirochaetota</taxon>
        <taxon>Spirochaetia</taxon>
        <taxon>Leptospirales</taxon>
        <taxon>Leptospiraceae</taxon>
        <taxon>Leptospira</taxon>
    </lineage>
</organism>
<dbReference type="GO" id="GO:0050897">
    <property type="term" value="F:cobalt ion binding"/>
    <property type="evidence" value="ECO:0007669"/>
    <property type="project" value="TreeGrafter"/>
</dbReference>
<dbReference type="EMBL" id="AKWZ02000001">
    <property type="protein sequence ID" value="EPG76483.1"/>
    <property type="molecule type" value="Genomic_DNA"/>
</dbReference>
<evidence type="ECO:0000256" key="8">
    <source>
        <dbReference type="RuleBase" id="RU362010"/>
    </source>
</evidence>
<dbReference type="SUPFAM" id="SSF144083">
    <property type="entry name" value="Magnesium transport protein CorA, transmembrane region"/>
    <property type="match status" value="1"/>
</dbReference>
<keyword evidence="7 8" id="KW-0472">Membrane</keyword>
<evidence type="ECO:0000256" key="6">
    <source>
        <dbReference type="ARBA" id="ARBA00022989"/>
    </source>
</evidence>
<accession>S3V4Y0</accession>
<comment type="function">
    <text evidence="8">Mediates influx of magnesium ions.</text>
</comment>
<comment type="subcellular location">
    <subcellularLocation>
        <location evidence="1">Cell membrane</location>
        <topology evidence="1">Multi-pass membrane protein</topology>
    </subcellularLocation>
    <subcellularLocation>
        <location evidence="8">Membrane</location>
        <topology evidence="8">Multi-pass membrane protein</topology>
    </subcellularLocation>
</comment>
<gene>
    <name evidence="8 9" type="primary">corA</name>
    <name evidence="9" type="ORF">LEP1GSC058_1311</name>
</gene>
<feature type="transmembrane region" description="Helical" evidence="8">
    <location>
        <begin position="310"/>
        <end position="329"/>
    </location>
</feature>
<dbReference type="AlphaFoldDB" id="S3V4Y0"/>